<dbReference type="EMBL" id="JACSEA010000001">
    <property type="protein sequence ID" value="KAF7412395.1"/>
    <property type="molecule type" value="Genomic_DNA"/>
</dbReference>
<evidence type="ECO:0000313" key="2">
    <source>
        <dbReference type="EMBL" id="KAF7412395.1"/>
    </source>
</evidence>
<protein>
    <submittedName>
        <fullName evidence="2">Uncharacterized protein</fullName>
    </submittedName>
</protein>
<organism evidence="2 3">
    <name type="scientific">Vespula vulgaris</name>
    <name type="common">Yellow jacket</name>
    <name type="synonym">Wasp</name>
    <dbReference type="NCBI Taxonomy" id="7454"/>
    <lineage>
        <taxon>Eukaryota</taxon>
        <taxon>Metazoa</taxon>
        <taxon>Ecdysozoa</taxon>
        <taxon>Arthropoda</taxon>
        <taxon>Hexapoda</taxon>
        <taxon>Insecta</taxon>
        <taxon>Pterygota</taxon>
        <taxon>Neoptera</taxon>
        <taxon>Endopterygota</taxon>
        <taxon>Hymenoptera</taxon>
        <taxon>Apocrita</taxon>
        <taxon>Aculeata</taxon>
        <taxon>Vespoidea</taxon>
        <taxon>Vespidae</taxon>
        <taxon>Vespinae</taxon>
        <taxon>Vespula</taxon>
    </lineage>
</organism>
<accession>A0A834NJF3</accession>
<gene>
    <name evidence="2" type="ORF">HZH66_001291</name>
</gene>
<evidence type="ECO:0000256" key="1">
    <source>
        <dbReference type="SAM" id="MobiDB-lite"/>
    </source>
</evidence>
<keyword evidence="3" id="KW-1185">Reference proteome</keyword>
<sequence>MESLGKTCWRIKGKQEEEEEEEVVDEDEDEDNADRASDSTASSYVDPKGGREGGGGRGMRIRVEGELESGLVGKLSIPSATRCLVRMPNGISEFCRLGFDQEK</sequence>
<name>A0A834NJF3_VESVU</name>
<dbReference type="AlphaFoldDB" id="A0A834NJF3"/>
<evidence type="ECO:0000313" key="3">
    <source>
        <dbReference type="Proteomes" id="UP000614350"/>
    </source>
</evidence>
<feature type="compositionally biased region" description="Acidic residues" evidence="1">
    <location>
        <begin position="16"/>
        <end position="32"/>
    </location>
</feature>
<proteinExistence type="predicted"/>
<dbReference type="Proteomes" id="UP000614350">
    <property type="component" value="Unassembled WGS sequence"/>
</dbReference>
<reference evidence="2" key="1">
    <citation type="journal article" date="2020" name="G3 (Bethesda)">
        <title>High-Quality Assemblies for Three Invasive Social Wasps from the &lt;i&gt;Vespula&lt;/i&gt; Genus.</title>
        <authorList>
            <person name="Harrop T.W.R."/>
            <person name="Guhlin J."/>
            <person name="McLaughlin G.M."/>
            <person name="Permina E."/>
            <person name="Stockwell P."/>
            <person name="Gilligan J."/>
            <person name="Le Lec M.F."/>
            <person name="Gruber M.A.M."/>
            <person name="Quinn O."/>
            <person name="Lovegrove M."/>
            <person name="Duncan E.J."/>
            <person name="Remnant E.J."/>
            <person name="Van Eeckhoven J."/>
            <person name="Graham B."/>
            <person name="Knapp R.A."/>
            <person name="Langford K.W."/>
            <person name="Kronenberg Z."/>
            <person name="Press M.O."/>
            <person name="Eacker S.M."/>
            <person name="Wilson-Rankin E.E."/>
            <person name="Purcell J."/>
            <person name="Lester P.J."/>
            <person name="Dearden P.K."/>
        </authorList>
    </citation>
    <scope>NUCLEOTIDE SEQUENCE</scope>
    <source>
        <strain evidence="2">Marl-1</strain>
    </source>
</reference>
<feature type="region of interest" description="Disordered" evidence="1">
    <location>
        <begin position="1"/>
        <end position="60"/>
    </location>
</feature>
<comment type="caution">
    <text evidence="2">The sequence shown here is derived from an EMBL/GenBank/DDBJ whole genome shotgun (WGS) entry which is preliminary data.</text>
</comment>